<dbReference type="STRING" id="1051891.A0A0C3LM88"/>
<organism evidence="7 8">
    <name type="scientific">Tulasnella calospora MUT 4182</name>
    <dbReference type="NCBI Taxonomy" id="1051891"/>
    <lineage>
        <taxon>Eukaryota</taxon>
        <taxon>Fungi</taxon>
        <taxon>Dikarya</taxon>
        <taxon>Basidiomycota</taxon>
        <taxon>Agaricomycotina</taxon>
        <taxon>Agaricomycetes</taxon>
        <taxon>Cantharellales</taxon>
        <taxon>Tulasnellaceae</taxon>
        <taxon>Tulasnella</taxon>
    </lineage>
</organism>
<feature type="region of interest" description="Disordered" evidence="5">
    <location>
        <begin position="306"/>
        <end position="332"/>
    </location>
</feature>
<feature type="transmembrane region" description="Helical" evidence="6">
    <location>
        <begin position="264"/>
        <end position="286"/>
    </location>
</feature>
<dbReference type="InterPro" id="IPR052786">
    <property type="entry name" value="Spore_wall_assembly"/>
</dbReference>
<dbReference type="HOGENOM" id="CLU_062645_0_0_1"/>
<reference evidence="8" key="2">
    <citation type="submission" date="2015-01" db="EMBL/GenBank/DDBJ databases">
        <title>Evolutionary Origins and Diversification of the Mycorrhizal Mutualists.</title>
        <authorList>
            <consortium name="DOE Joint Genome Institute"/>
            <consortium name="Mycorrhizal Genomics Consortium"/>
            <person name="Kohler A."/>
            <person name="Kuo A."/>
            <person name="Nagy L.G."/>
            <person name="Floudas D."/>
            <person name="Copeland A."/>
            <person name="Barry K.W."/>
            <person name="Cichocki N."/>
            <person name="Veneault-Fourrey C."/>
            <person name="LaButti K."/>
            <person name="Lindquist E.A."/>
            <person name="Lipzen A."/>
            <person name="Lundell T."/>
            <person name="Morin E."/>
            <person name="Murat C."/>
            <person name="Riley R."/>
            <person name="Ohm R."/>
            <person name="Sun H."/>
            <person name="Tunlid A."/>
            <person name="Henrissat B."/>
            <person name="Grigoriev I.V."/>
            <person name="Hibbett D.S."/>
            <person name="Martin F."/>
        </authorList>
    </citation>
    <scope>NUCLEOTIDE SEQUENCE [LARGE SCALE GENOMIC DNA]</scope>
    <source>
        <strain evidence="8">MUT 4182</strain>
    </source>
</reference>
<evidence type="ECO:0000256" key="2">
    <source>
        <dbReference type="ARBA" id="ARBA00022692"/>
    </source>
</evidence>
<dbReference type="AlphaFoldDB" id="A0A0C3LM88"/>
<evidence type="ECO:0008006" key="9">
    <source>
        <dbReference type="Google" id="ProtNLM"/>
    </source>
</evidence>
<keyword evidence="3 6" id="KW-1133">Transmembrane helix</keyword>
<feature type="transmembrane region" description="Helical" evidence="6">
    <location>
        <begin position="91"/>
        <end position="112"/>
    </location>
</feature>
<evidence type="ECO:0000313" key="7">
    <source>
        <dbReference type="EMBL" id="KIO22442.1"/>
    </source>
</evidence>
<sequence length="332" mass="36103">MSTSEQATTLRERTTRLNDSEGEDVKGRVASPSQAAKDKAVAASKDTKDLAIQQVRLAATIGSEAATSGAYLYPIGGIYYLFRHAHLWKPLANPMLLTAVLSLMITSTMFFFTYLPQAAVLALFNGPLAFVTAIPLVLGESSTIVLFLAKAFWLAPVLDNLFDEVLLSQGMTSLVSRGREIEGSGTGTRLGKALMAPLHRFSKEGIIQYLLSFPLNFIPVVGTVFFLFYNGNKQGPNHHARYFQLKQMSDAQKKEEIRKRRGSYTAFGTAVLALNLIPGASIFFTLSSTVGAALWAADMEKKAGAQVDVNASPEASRDVSDVGKQVDQKREL</sequence>
<proteinExistence type="predicted"/>
<dbReference type="GO" id="GO:0005619">
    <property type="term" value="C:ascospore wall"/>
    <property type="evidence" value="ECO:0007669"/>
    <property type="project" value="TreeGrafter"/>
</dbReference>
<dbReference type="PANTHER" id="PTHR34292">
    <property type="entry name" value="OUTER SPORE WALL PROTEIN LDS1"/>
    <property type="match status" value="1"/>
</dbReference>
<gene>
    <name evidence="7" type="ORF">M407DRAFT_245164</name>
</gene>
<evidence type="ECO:0000256" key="1">
    <source>
        <dbReference type="ARBA" id="ARBA00004141"/>
    </source>
</evidence>
<evidence type="ECO:0000256" key="5">
    <source>
        <dbReference type="SAM" id="MobiDB-lite"/>
    </source>
</evidence>
<dbReference type="Proteomes" id="UP000054248">
    <property type="component" value="Unassembled WGS sequence"/>
</dbReference>
<protein>
    <recommendedName>
        <fullName evidence="9">Outer spore wall protein RRT8</fullName>
    </recommendedName>
</protein>
<feature type="region of interest" description="Disordered" evidence="5">
    <location>
        <begin position="1"/>
        <end position="37"/>
    </location>
</feature>
<dbReference type="OrthoDB" id="2107885at2759"/>
<reference evidence="7 8" key="1">
    <citation type="submission" date="2014-04" db="EMBL/GenBank/DDBJ databases">
        <authorList>
            <consortium name="DOE Joint Genome Institute"/>
            <person name="Kuo A."/>
            <person name="Girlanda M."/>
            <person name="Perotto S."/>
            <person name="Kohler A."/>
            <person name="Nagy L.G."/>
            <person name="Floudas D."/>
            <person name="Copeland A."/>
            <person name="Barry K.W."/>
            <person name="Cichocki N."/>
            <person name="Veneault-Fourrey C."/>
            <person name="LaButti K."/>
            <person name="Lindquist E.A."/>
            <person name="Lipzen A."/>
            <person name="Lundell T."/>
            <person name="Morin E."/>
            <person name="Murat C."/>
            <person name="Sun H."/>
            <person name="Tunlid A."/>
            <person name="Henrissat B."/>
            <person name="Grigoriev I.V."/>
            <person name="Hibbett D.S."/>
            <person name="Martin F."/>
            <person name="Nordberg H.P."/>
            <person name="Cantor M.N."/>
            <person name="Hua S.X."/>
        </authorList>
    </citation>
    <scope>NUCLEOTIDE SEQUENCE [LARGE SCALE GENOMIC DNA]</scope>
    <source>
        <strain evidence="7 8">MUT 4182</strain>
    </source>
</reference>
<name>A0A0C3LM88_9AGAM</name>
<evidence type="ECO:0000256" key="3">
    <source>
        <dbReference type="ARBA" id="ARBA00022989"/>
    </source>
</evidence>
<accession>A0A0C3LM88</accession>
<evidence type="ECO:0000313" key="8">
    <source>
        <dbReference type="Proteomes" id="UP000054248"/>
    </source>
</evidence>
<dbReference type="GO" id="GO:0005811">
    <property type="term" value="C:lipid droplet"/>
    <property type="evidence" value="ECO:0007669"/>
    <property type="project" value="TreeGrafter"/>
</dbReference>
<keyword evidence="4 6" id="KW-0472">Membrane</keyword>
<keyword evidence="8" id="KW-1185">Reference proteome</keyword>
<dbReference type="PANTHER" id="PTHR34292:SF2">
    <property type="entry name" value="OUTER SPORE WALL PROTEIN LDS1"/>
    <property type="match status" value="1"/>
</dbReference>
<feature type="compositionally biased region" description="Basic and acidic residues" evidence="5">
    <location>
        <begin position="315"/>
        <end position="332"/>
    </location>
</feature>
<dbReference type="Pfam" id="PF07264">
    <property type="entry name" value="EI24"/>
    <property type="match status" value="1"/>
</dbReference>
<keyword evidence="2 6" id="KW-0812">Transmembrane</keyword>
<evidence type="ECO:0000256" key="4">
    <source>
        <dbReference type="ARBA" id="ARBA00023136"/>
    </source>
</evidence>
<feature type="compositionally biased region" description="Basic and acidic residues" evidence="5">
    <location>
        <begin position="10"/>
        <end position="27"/>
    </location>
</feature>
<feature type="transmembrane region" description="Helical" evidence="6">
    <location>
        <begin position="118"/>
        <end position="138"/>
    </location>
</feature>
<dbReference type="InterPro" id="IPR059112">
    <property type="entry name" value="CysZ/EI24"/>
</dbReference>
<feature type="transmembrane region" description="Helical" evidence="6">
    <location>
        <begin position="206"/>
        <end position="229"/>
    </location>
</feature>
<comment type="subcellular location">
    <subcellularLocation>
        <location evidence="1">Membrane</location>
        <topology evidence="1">Multi-pass membrane protein</topology>
    </subcellularLocation>
</comment>
<dbReference type="EMBL" id="KN823109">
    <property type="protein sequence ID" value="KIO22442.1"/>
    <property type="molecule type" value="Genomic_DNA"/>
</dbReference>
<evidence type="ECO:0000256" key="6">
    <source>
        <dbReference type="SAM" id="Phobius"/>
    </source>
</evidence>